<gene>
    <name evidence="6" type="ORF">AB1Y20_019601</name>
</gene>
<dbReference type="InterPro" id="IPR006603">
    <property type="entry name" value="PQ-loop_rpt"/>
</dbReference>
<dbReference type="EMBL" id="JBGBPQ010000005">
    <property type="protein sequence ID" value="KAL1524717.1"/>
    <property type="molecule type" value="Genomic_DNA"/>
</dbReference>
<keyword evidence="4 5" id="KW-0472">Membrane</keyword>
<evidence type="ECO:0000313" key="7">
    <source>
        <dbReference type="Proteomes" id="UP001515480"/>
    </source>
</evidence>
<keyword evidence="2 5" id="KW-0812">Transmembrane</keyword>
<evidence type="ECO:0000256" key="2">
    <source>
        <dbReference type="ARBA" id="ARBA00022692"/>
    </source>
</evidence>
<dbReference type="Pfam" id="PF04193">
    <property type="entry name" value="PQ-loop"/>
    <property type="match status" value="1"/>
</dbReference>
<dbReference type="GO" id="GO:0016020">
    <property type="term" value="C:membrane"/>
    <property type="evidence" value="ECO:0007669"/>
    <property type="project" value="UniProtKB-SubCell"/>
</dbReference>
<organism evidence="6 7">
    <name type="scientific">Prymnesium parvum</name>
    <name type="common">Toxic golden alga</name>
    <dbReference type="NCBI Taxonomy" id="97485"/>
    <lineage>
        <taxon>Eukaryota</taxon>
        <taxon>Haptista</taxon>
        <taxon>Haptophyta</taxon>
        <taxon>Prymnesiophyceae</taxon>
        <taxon>Prymnesiales</taxon>
        <taxon>Prymnesiaceae</taxon>
        <taxon>Prymnesium</taxon>
    </lineage>
</organism>
<protein>
    <recommendedName>
        <fullName evidence="8">PQ loop repeat protein</fullName>
    </recommendedName>
</protein>
<evidence type="ECO:0000256" key="3">
    <source>
        <dbReference type="ARBA" id="ARBA00022989"/>
    </source>
</evidence>
<feature type="transmembrane region" description="Helical" evidence="5">
    <location>
        <begin position="17"/>
        <end position="35"/>
    </location>
</feature>
<keyword evidence="3 5" id="KW-1133">Transmembrane helix</keyword>
<dbReference type="Gene3D" id="1.20.1280.290">
    <property type="match status" value="1"/>
</dbReference>
<keyword evidence="7" id="KW-1185">Reference proteome</keyword>
<dbReference type="Proteomes" id="UP001515480">
    <property type="component" value="Unassembled WGS sequence"/>
</dbReference>
<comment type="caution">
    <text evidence="6">The sequence shown here is derived from an EMBL/GenBank/DDBJ whole genome shotgun (WGS) entry which is preliminary data.</text>
</comment>
<evidence type="ECO:0000256" key="4">
    <source>
        <dbReference type="ARBA" id="ARBA00023136"/>
    </source>
</evidence>
<evidence type="ECO:0000256" key="5">
    <source>
        <dbReference type="SAM" id="Phobius"/>
    </source>
</evidence>
<evidence type="ECO:0008006" key="8">
    <source>
        <dbReference type="Google" id="ProtNLM"/>
    </source>
</evidence>
<name>A0AB34JV23_PRYPA</name>
<dbReference type="SMART" id="SM00679">
    <property type="entry name" value="CTNS"/>
    <property type="match status" value="1"/>
</dbReference>
<evidence type="ECO:0000256" key="1">
    <source>
        <dbReference type="ARBA" id="ARBA00004141"/>
    </source>
</evidence>
<proteinExistence type="predicted"/>
<accession>A0AB34JV23</accession>
<feature type="transmembrane region" description="Helical" evidence="5">
    <location>
        <begin position="184"/>
        <end position="204"/>
    </location>
</feature>
<feature type="transmembrane region" description="Helical" evidence="5">
    <location>
        <begin position="152"/>
        <end position="172"/>
    </location>
</feature>
<evidence type="ECO:0000313" key="6">
    <source>
        <dbReference type="EMBL" id="KAL1524717.1"/>
    </source>
</evidence>
<sequence>MTYGKCAETTLQELPDAFGKAVGLFLVVASLFASLPQVIKLIRVKTSVGVAPLTLAIINVFAGSNLSSSLVVKWPQIQACSTSSSCVYLLLDVLQQLASAIVFSTLLLLVVSLPPHNTRAYRALATFTISLLLSLLLAACLLSGFSPCSHAALDYSTSISILSAVCAIVAYVPQLIDTWRCGSAGSLSPLFLAIQVAGCLLVNYNQIFVNHDPATVWVPVMVSGVMQATILGLIGYFRLRPRGRATRLTSTPTLPLLMEQIDCPSRHRLDEVPRGH</sequence>
<feature type="transmembrane region" description="Helical" evidence="5">
    <location>
        <begin position="87"/>
        <end position="111"/>
    </location>
</feature>
<feature type="transmembrane region" description="Helical" evidence="5">
    <location>
        <begin position="123"/>
        <end position="146"/>
    </location>
</feature>
<dbReference type="AlphaFoldDB" id="A0AB34JV23"/>
<reference evidence="6 7" key="1">
    <citation type="journal article" date="2024" name="Science">
        <title>Giant polyketide synthase enzymes in the biosynthesis of giant marine polyether toxins.</title>
        <authorList>
            <person name="Fallon T.R."/>
            <person name="Shende V.V."/>
            <person name="Wierzbicki I.H."/>
            <person name="Pendleton A.L."/>
            <person name="Watervoot N.F."/>
            <person name="Auber R.P."/>
            <person name="Gonzalez D.J."/>
            <person name="Wisecaver J.H."/>
            <person name="Moore B.S."/>
        </authorList>
    </citation>
    <scope>NUCLEOTIDE SEQUENCE [LARGE SCALE GENOMIC DNA]</scope>
    <source>
        <strain evidence="6 7">12B1</strain>
    </source>
</reference>
<feature type="transmembrane region" description="Helical" evidence="5">
    <location>
        <begin position="216"/>
        <end position="237"/>
    </location>
</feature>
<comment type="subcellular location">
    <subcellularLocation>
        <location evidence="1">Membrane</location>
        <topology evidence="1">Multi-pass membrane protein</topology>
    </subcellularLocation>
</comment>
<feature type="transmembrane region" description="Helical" evidence="5">
    <location>
        <begin position="47"/>
        <end position="67"/>
    </location>
</feature>